<comment type="caution">
    <text evidence="2">The sequence shown here is derived from an EMBL/GenBank/DDBJ whole genome shotgun (WGS) entry which is preliminary data.</text>
</comment>
<reference evidence="2" key="1">
    <citation type="journal article" date="2020" name="bioRxiv">
        <title>Whole genome comparisons of ergot fungi reveals the divergence and evolution of species within the genus Claviceps are the result of varying mechanisms driving genome evolution and host range expansion.</title>
        <authorList>
            <person name="Wyka S.A."/>
            <person name="Mondo S.J."/>
            <person name="Liu M."/>
            <person name="Dettman J."/>
            <person name="Nalam V."/>
            <person name="Broders K.D."/>
        </authorList>
    </citation>
    <scope>NUCLEOTIDE SEQUENCE</scope>
    <source>
        <strain evidence="2">CCC 1102</strain>
    </source>
</reference>
<feature type="chain" id="PRO_5040327369" evidence="1">
    <location>
        <begin position="16"/>
        <end position="167"/>
    </location>
</feature>
<name>A0A9P7MXK8_9HYPO</name>
<dbReference type="EMBL" id="SRPS01000031">
    <property type="protein sequence ID" value="KAG5974402.1"/>
    <property type="molecule type" value="Genomic_DNA"/>
</dbReference>
<protein>
    <submittedName>
        <fullName evidence="2">Uncharacterized protein</fullName>
    </submittedName>
</protein>
<sequence>MRLLTTLALASGALALATGPVQPPADQQTVEGDALLNPDNAVLVTEITPRDETVSSSEVDKRMTGTQATVRMPRGPNDPTTVTIAGITITFIMAHRWIQRQGKNVAEFYVKHVLFANRNPARMAVQAIANGLTFFNMRMAQNVQSADDPPMGADTFKLVVSAVSDEL</sequence>
<organism evidence="2 3">
    <name type="scientific">Claviceps arundinis</name>
    <dbReference type="NCBI Taxonomy" id="1623583"/>
    <lineage>
        <taxon>Eukaryota</taxon>
        <taxon>Fungi</taxon>
        <taxon>Dikarya</taxon>
        <taxon>Ascomycota</taxon>
        <taxon>Pezizomycotina</taxon>
        <taxon>Sordariomycetes</taxon>
        <taxon>Hypocreomycetidae</taxon>
        <taxon>Hypocreales</taxon>
        <taxon>Clavicipitaceae</taxon>
        <taxon>Claviceps</taxon>
    </lineage>
</organism>
<evidence type="ECO:0000313" key="3">
    <source>
        <dbReference type="Proteomes" id="UP000784919"/>
    </source>
</evidence>
<evidence type="ECO:0000256" key="1">
    <source>
        <dbReference type="SAM" id="SignalP"/>
    </source>
</evidence>
<evidence type="ECO:0000313" key="2">
    <source>
        <dbReference type="EMBL" id="KAG5974402.1"/>
    </source>
</evidence>
<accession>A0A9P7MXK8</accession>
<dbReference type="AlphaFoldDB" id="A0A9P7MXK8"/>
<dbReference type="OrthoDB" id="4997316at2759"/>
<feature type="signal peptide" evidence="1">
    <location>
        <begin position="1"/>
        <end position="15"/>
    </location>
</feature>
<keyword evidence="1" id="KW-0732">Signal</keyword>
<proteinExistence type="predicted"/>
<gene>
    <name evidence="2" type="ORF">E4U56_004729</name>
</gene>
<dbReference type="Proteomes" id="UP000784919">
    <property type="component" value="Unassembled WGS sequence"/>
</dbReference>